<dbReference type="InterPro" id="IPR011761">
    <property type="entry name" value="ATP-grasp"/>
</dbReference>
<dbReference type="SUPFAM" id="SSF56059">
    <property type="entry name" value="Glutathione synthetase ATP-binding domain-like"/>
    <property type="match status" value="1"/>
</dbReference>
<sequence>MRVLLLGAAGSLLGPVVAAALARAGAQVVRGHGTGDPPLHSRHHAGYLAHPPLGDPAALQAFMLAFARENPETVLLPGNDAALLALQPVRHELDRLMPVAAPPPGVTAVALDKTRTMDLAAAVTDGLHPPPTITPENAEDAAARWNGPWPVVVKPRTGTGTEGIRLARDAAELRAAYALVAASYERPLVQMAVQFDIERKFHLFYLFDHTGRLRGWYGQRNLAEQRSMRLGASGRKIPGGVALYWQSWFDEPLLERGRRVMEAAGWRGLGFIEGAFDRRDGRPYMFEINPRIGGTQALSLKQGINFAHDACLVAQSRIPPERLRFATGVRAKRDPFTLLRTRDPRLMLRALDPTCTSSLPRLDDPRPLLQALWRNLPFRRAPAG</sequence>
<keyword evidence="1" id="KW-0547">Nucleotide-binding</keyword>
<dbReference type="RefSeq" id="WP_327788650.1">
    <property type="nucleotide sequence ID" value="NZ_JARGEQ010000076.1"/>
</dbReference>
<organism evidence="4 5">
    <name type="scientific">Marinimicrococcus flavescens</name>
    <dbReference type="NCBI Taxonomy" id="3031815"/>
    <lineage>
        <taxon>Bacteria</taxon>
        <taxon>Pseudomonadati</taxon>
        <taxon>Pseudomonadota</taxon>
        <taxon>Alphaproteobacteria</taxon>
        <taxon>Geminicoccales</taxon>
        <taxon>Geminicoccaceae</taxon>
        <taxon>Marinimicrococcus</taxon>
    </lineage>
</organism>
<proteinExistence type="predicted"/>
<dbReference type="GO" id="GO:0005524">
    <property type="term" value="F:ATP binding"/>
    <property type="evidence" value="ECO:0007669"/>
    <property type="project" value="UniProtKB-UniRule"/>
</dbReference>
<feature type="domain" description="ATP-grasp" evidence="3">
    <location>
        <begin position="119"/>
        <end position="315"/>
    </location>
</feature>
<dbReference type="Proteomes" id="UP001301140">
    <property type="component" value="Unassembled WGS sequence"/>
</dbReference>
<keyword evidence="5" id="KW-1185">Reference proteome</keyword>
<name>A0AAP3UYU9_9PROT</name>
<protein>
    <recommendedName>
        <fullName evidence="3">ATP-grasp domain-containing protein</fullName>
    </recommendedName>
</protein>
<feature type="chain" id="PRO_5042941250" description="ATP-grasp domain-containing protein" evidence="2">
    <location>
        <begin position="19"/>
        <end position="384"/>
    </location>
</feature>
<accession>A0AAP3UYU9</accession>
<dbReference type="GO" id="GO:0046872">
    <property type="term" value="F:metal ion binding"/>
    <property type="evidence" value="ECO:0007669"/>
    <property type="project" value="InterPro"/>
</dbReference>
<keyword evidence="2" id="KW-0732">Signal</keyword>
<evidence type="ECO:0000256" key="1">
    <source>
        <dbReference type="PROSITE-ProRule" id="PRU00409"/>
    </source>
</evidence>
<gene>
    <name evidence="4" type="ORF">PZ740_07525</name>
</gene>
<evidence type="ECO:0000313" key="4">
    <source>
        <dbReference type="EMBL" id="MDF1586233.1"/>
    </source>
</evidence>
<comment type="caution">
    <text evidence="4">The sequence shown here is derived from an EMBL/GenBank/DDBJ whole genome shotgun (WGS) entry which is preliminary data.</text>
</comment>
<dbReference type="AlphaFoldDB" id="A0AAP3UYU9"/>
<keyword evidence="1" id="KW-0067">ATP-binding</keyword>
<evidence type="ECO:0000313" key="5">
    <source>
        <dbReference type="Proteomes" id="UP001301140"/>
    </source>
</evidence>
<dbReference type="EMBL" id="JARGEQ010000076">
    <property type="protein sequence ID" value="MDF1586233.1"/>
    <property type="molecule type" value="Genomic_DNA"/>
</dbReference>
<dbReference type="PROSITE" id="PS50975">
    <property type="entry name" value="ATP_GRASP"/>
    <property type="match status" value="1"/>
</dbReference>
<evidence type="ECO:0000256" key="2">
    <source>
        <dbReference type="SAM" id="SignalP"/>
    </source>
</evidence>
<dbReference type="Gene3D" id="3.30.470.20">
    <property type="entry name" value="ATP-grasp fold, B domain"/>
    <property type="match status" value="2"/>
</dbReference>
<evidence type="ECO:0000259" key="3">
    <source>
        <dbReference type="PROSITE" id="PS50975"/>
    </source>
</evidence>
<reference evidence="4 5" key="1">
    <citation type="submission" date="2023-03" db="EMBL/GenBank/DDBJ databases">
        <title>YIM 152171 draft genome.</title>
        <authorList>
            <person name="Yang Z."/>
        </authorList>
    </citation>
    <scope>NUCLEOTIDE SEQUENCE [LARGE SCALE GENOMIC DNA]</scope>
    <source>
        <strain evidence="4 5">YIM 152171</strain>
    </source>
</reference>
<feature type="signal peptide" evidence="2">
    <location>
        <begin position="1"/>
        <end position="18"/>
    </location>
</feature>